<evidence type="ECO:0000313" key="1">
    <source>
        <dbReference type="EMBL" id="JAF98471.1"/>
    </source>
</evidence>
<protein>
    <submittedName>
        <fullName evidence="1">Signal peptidase complex catalytic subunit SEC11A</fullName>
    </submittedName>
</protein>
<organism evidence="1">
    <name type="scientific">Lygus hesperus</name>
    <name type="common">Western plant bug</name>
    <dbReference type="NCBI Taxonomy" id="30085"/>
    <lineage>
        <taxon>Eukaryota</taxon>
        <taxon>Metazoa</taxon>
        <taxon>Ecdysozoa</taxon>
        <taxon>Arthropoda</taxon>
        <taxon>Hexapoda</taxon>
        <taxon>Insecta</taxon>
        <taxon>Pterygota</taxon>
        <taxon>Neoptera</taxon>
        <taxon>Paraneoptera</taxon>
        <taxon>Hemiptera</taxon>
        <taxon>Heteroptera</taxon>
        <taxon>Panheteroptera</taxon>
        <taxon>Cimicomorpha</taxon>
        <taxon>Miridae</taxon>
        <taxon>Mirini</taxon>
        <taxon>Lygus</taxon>
    </lineage>
</organism>
<dbReference type="EMBL" id="GDHC01010257">
    <property type="protein sequence ID" value="JAQ08372.1"/>
    <property type="molecule type" value="Transcribed_RNA"/>
</dbReference>
<dbReference type="EMBL" id="GBHO01045132">
    <property type="protein sequence ID" value="JAF98471.1"/>
    <property type="molecule type" value="Transcribed_RNA"/>
</dbReference>
<name>A0A0A9VPQ2_LYGHE</name>
<reference evidence="1" key="2">
    <citation type="submission" date="2014-07" db="EMBL/GenBank/DDBJ databases">
        <authorList>
            <person name="Hull J."/>
        </authorList>
    </citation>
    <scope>NUCLEOTIDE SEQUENCE</scope>
</reference>
<accession>A0A0A9VPQ2</accession>
<dbReference type="AlphaFoldDB" id="A0A0A9VPQ2"/>
<evidence type="ECO:0000313" key="2">
    <source>
        <dbReference type="EMBL" id="JAQ08372.1"/>
    </source>
</evidence>
<proteinExistence type="predicted"/>
<gene>
    <name evidence="1" type="primary">Sec11a</name>
    <name evidence="1" type="ORF">CM83_19546</name>
    <name evidence="2" type="ORF">g.17154</name>
</gene>
<sequence>MLIPMHTEHVVVKTTEANVIVVSLGQQSAHNDRGDCICLPRHARTPTASQVVVNSDTVAAHKFALVHQAVKWHQKQKCTKYKTNTGQLSLYKQHTLPDVQLP</sequence>
<reference evidence="2" key="3">
    <citation type="journal article" date="2016" name="Gigascience">
        <title>De novo construction of an expanded transcriptome assembly for the western tarnished plant bug, Lygus hesperus.</title>
        <authorList>
            <person name="Tassone E.E."/>
            <person name="Geib S.M."/>
            <person name="Hall B."/>
            <person name="Fabrick J.A."/>
            <person name="Brent C.S."/>
            <person name="Hull J.J."/>
        </authorList>
    </citation>
    <scope>NUCLEOTIDE SEQUENCE</scope>
</reference>
<reference evidence="1" key="1">
    <citation type="journal article" date="2014" name="PLoS ONE">
        <title>Transcriptome-Based Identification of ABC Transporters in the Western Tarnished Plant Bug Lygus hesperus.</title>
        <authorList>
            <person name="Hull J.J."/>
            <person name="Chaney K."/>
            <person name="Geib S.M."/>
            <person name="Fabrick J.A."/>
            <person name="Brent C.S."/>
            <person name="Walsh D."/>
            <person name="Lavine L.C."/>
        </authorList>
    </citation>
    <scope>NUCLEOTIDE SEQUENCE</scope>
</reference>